<evidence type="ECO:0000256" key="3">
    <source>
        <dbReference type="ARBA" id="ARBA00022475"/>
    </source>
</evidence>
<dbReference type="RefSeq" id="WP_085125200.1">
    <property type="nucleotide sequence ID" value="NZ_FWZX01000025.1"/>
</dbReference>
<evidence type="ECO:0000259" key="8">
    <source>
        <dbReference type="PROSITE" id="PS50928"/>
    </source>
</evidence>
<dbReference type="CDD" id="cd06261">
    <property type="entry name" value="TM_PBP2"/>
    <property type="match status" value="1"/>
</dbReference>
<dbReference type="STRING" id="560819.SAMN05428998_12542"/>
<evidence type="ECO:0000256" key="6">
    <source>
        <dbReference type="ARBA" id="ARBA00023136"/>
    </source>
</evidence>
<feature type="transmembrane region" description="Helical" evidence="7">
    <location>
        <begin position="226"/>
        <end position="252"/>
    </location>
</feature>
<comment type="similarity">
    <text evidence="7">Belongs to the binding-protein-dependent transport system permease family.</text>
</comment>
<protein>
    <submittedName>
        <fullName evidence="9">Peptide/nickel transport system permease protein</fullName>
    </submittedName>
</protein>
<dbReference type="Gene3D" id="1.10.3720.10">
    <property type="entry name" value="MetI-like"/>
    <property type="match status" value="1"/>
</dbReference>
<gene>
    <name evidence="9" type="ORF">SAMN05428998_12542</name>
</gene>
<reference evidence="9 10" key="1">
    <citation type="submission" date="2017-04" db="EMBL/GenBank/DDBJ databases">
        <authorList>
            <person name="Afonso C.L."/>
            <person name="Miller P.J."/>
            <person name="Scott M.A."/>
            <person name="Spackman E."/>
            <person name="Goraichik I."/>
            <person name="Dimitrov K.M."/>
            <person name="Suarez D.L."/>
            <person name="Swayne D.E."/>
        </authorList>
    </citation>
    <scope>NUCLEOTIDE SEQUENCE [LARGE SCALE GENOMIC DNA]</scope>
    <source>
        <strain evidence="9 10">USBA 355</strain>
    </source>
</reference>
<dbReference type="Proteomes" id="UP000192917">
    <property type="component" value="Unassembled WGS sequence"/>
</dbReference>
<proteinExistence type="inferred from homology"/>
<keyword evidence="5 7" id="KW-1133">Transmembrane helix</keyword>
<evidence type="ECO:0000313" key="10">
    <source>
        <dbReference type="Proteomes" id="UP000192917"/>
    </source>
</evidence>
<feature type="transmembrane region" description="Helical" evidence="7">
    <location>
        <begin position="169"/>
        <end position="188"/>
    </location>
</feature>
<feature type="transmembrane region" description="Helical" evidence="7">
    <location>
        <begin position="98"/>
        <end position="121"/>
    </location>
</feature>
<evidence type="ECO:0000256" key="2">
    <source>
        <dbReference type="ARBA" id="ARBA00022448"/>
    </source>
</evidence>
<organism evidence="9 10">
    <name type="scientific">Tistlia consotensis USBA 355</name>
    <dbReference type="NCBI Taxonomy" id="560819"/>
    <lineage>
        <taxon>Bacteria</taxon>
        <taxon>Pseudomonadati</taxon>
        <taxon>Pseudomonadota</taxon>
        <taxon>Alphaproteobacteria</taxon>
        <taxon>Rhodospirillales</taxon>
        <taxon>Rhodovibrionaceae</taxon>
        <taxon>Tistlia</taxon>
    </lineage>
</organism>
<keyword evidence="6 7" id="KW-0472">Membrane</keyword>
<keyword evidence="4 7" id="KW-0812">Transmembrane</keyword>
<feature type="transmembrane region" description="Helical" evidence="7">
    <location>
        <begin position="133"/>
        <end position="157"/>
    </location>
</feature>
<keyword evidence="3" id="KW-1003">Cell membrane</keyword>
<evidence type="ECO:0000256" key="4">
    <source>
        <dbReference type="ARBA" id="ARBA00022692"/>
    </source>
</evidence>
<dbReference type="PROSITE" id="PS50928">
    <property type="entry name" value="ABC_TM1"/>
    <property type="match status" value="1"/>
</dbReference>
<accession>A0A1Y6CNC9</accession>
<comment type="subcellular location">
    <subcellularLocation>
        <location evidence="1 7">Cell membrane</location>
        <topology evidence="1 7">Multi-pass membrane protein</topology>
    </subcellularLocation>
</comment>
<dbReference type="PANTHER" id="PTHR43163:SF6">
    <property type="entry name" value="DIPEPTIDE TRANSPORT SYSTEM PERMEASE PROTEIN DPPB-RELATED"/>
    <property type="match status" value="1"/>
</dbReference>
<dbReference type="Pfam" id="PF19300">
    <property type="entry name" value="BPD_transp_1_N"/>
    <property type="match status" value="1"/>
</dbReference>
<dbReference type="GO" id="GO:0071916">
    <property type="term" value="F:dipeptide transmembrane transporter activity"/>
    <property type="evidence" value="ECO:0007669"/>
    <property type="project" value="TreeGrafter"/>
</dbReference>
<name>A0A1Y6CNC9_9PROT</name>
<dbReference type="InterPro" id="IPR035906">
    <property type="entry name" value="MetI-like_sf"/>
</dbReference>
<keyword evidence="10" id="KW-1185">Reference proteome</keyword>
<feature type="transmembrane region" description="Helical" evidence="7">
    <location>
        <begin position="272"/>
        <end position="294"/>
    </location>
</feature>
<dbReference type="SUPFAM" id="SSF161098">
    <property type="entry name" value="MetI-like"/>
    <property type="match status" value="1"/>
</dbReference>
<dbReference type="InterPro" id="IPR000515">
    <property type="entry name" value="MetI-like"/>
</dbReference>
<evidence type="ECO:0000256" key="1">
    <source>
        <dbReference type="ARBA" id="ARBA00004651"/>
    </source>
</evidence>
<dbReference type="GO" id="GO:0005886">
    <property type="term" value="C:plasma membrane"/>
    <property type="evidence" value="ECO:0007669"/>
    <property type="project" value="UniProtKB-SubCell"/>
</dbReference>
<dbReference type="EMBL" id="FWZX01000025">
    <property type="protein sequence ID" value="SMF64220.1"/>
    <property type="molecule type" value="Genomic_DNA"/>
</dbReference>
<evidence type="ECO:0000313" key="9">
    <source>
        <dbReference type="EMBL" id="SMF64220.1"/>
    </source>
</evidence>
<evidence type="ECO:0000256" key="5">
    <source>
        <dbReference type="ARBA" id="ARBA00022989"/>
    </source>
</evidence>
<dbReference type="PANTHER" id="PTHR43163">
    <property type="entry name" value="DIPEPTIDE TRANSPORT SYSTEM PERMEASE PROTEIN DPPB-RELATED"/>
    <property type="match status" value="1"/>
</dbReference>
<feature type="domain" description="ABC transmembrane type-1" evidence="8">
    <location>
        <begin position="94"/>
        <end position="295"/>
    </location>
</feature>
<dbReference type="Pfam" id="PF00528">
    <property type="entry name" value="BPD_transp_1"/>
    <property type="match status" value="1"/>
</dbReference>
<sequence>MLGFLVKRLALALLVAVTVSVVGFVLLRASGDIAVAIAGEGATETDIQAVRQQYGFDRPLPVQYVEWLGKTLSGDLGRSVYFNVPVAQLIAERLPVTLLLGALSLVFALALSIPLGVVAALRPNSLLDHAALWLAVFGQAMPSFWFALLLILVLGVWGRLLPISGTGSLLNYVMPAIALGYYATPAIMRLTRAGMVEVLGSDYIRTARAKGLRTGKVLFKHALRNAVIPVVSLAAVQFGFMLSGSIVIESIFALPGVGQLAWISLQRSDFTVVQGIVLMLSVIYILLALLADLFNAWLDPRIRVA</sequence>
<evidence type="ECO:0000256" key="7">
    <source>
        <dbReference type="RuleBase" id="RU363032"/>
    </source>
</evidence>
<dbReference type="InterPro" id="IPR045621">
    <property type="entry name" value="BPD_transp_1_N"/>
</dbReference>
<keyword evidence="2 7" id="KW-0813">Transport</keyword>
<dbReference type="AlphaFoldDB" id="A0A1Y6CNC9"/>